<keyword evidence="2" id="KW-1185">Reference proteome</keyword>
<dbReference type="Proteomes" id="UP000244005">
    <property type="component" value="Unassembled WGS sequence"/>
</dbReference>
<dbReference type="EMBL" id="KZ772694">
    <property type="protein sequence ID" value="PTQ44098.1"/>
    <property type="molecule type" value="Genomic_DNA"/>
</dbReference>
<organism evidence="1 2">
    <name type="scientific">Marchantia polymorpha</name>
    <name type="common">Common liverwort</name>
    <name type="synonym">Marchantia aquatica</name>
    <dbReference type="NCBI Taxonomy" id="3197"/>
    <lineage>
        <taxon>Eukaryota</taxon>
        <taxon>Viridiplantae</taxon>
        <taxon>Streptophyta</taxon>
        <taxon>Embryophyta</taxon>
        <taxon>Marchantiophyta</taxon>
        <taxon>Marchantiopsida</taxon>
        <taxon>Marchantiidae</taxon>
        <taxon>Marchantiales</taxon>
        <taxon>Marchantiaceae</taxon>
        <taxon>Marchantia</taxon>
    </lineage>
</organism>
<name>A0A2R6XDB1_MARPO</name>
<protein>
    <submittedName>
        <fullName evidence="1">Uncharacterized protein</fullName>
    </submittedName>
</protein>
<evidence type="ECO:0000313" key="1">
    <source>
        <dbReference type="EMBL" id="PTQ44098.1"/>
    </source>
</evidence>
<sequence length="111" mass="12485">MDGEGTAAIGELIDKGPLQEGLTALCRDFVRVRGRLKSKHWVSARRTSRRKLTESSVRNFRASINLVRLSVVLRAFWNFFHPLTVKSLDANLFRCAAFPDTEGFLLVCTCA</sequence>
<dbReference type="Gramene" id="Mp3g03510.1">
    <property type="protein sequence ID" value="Mp3g03510.1.cds1"/>
    <property type="gene ID" value="Mp3g03510"/>
</dbReference>
<proteinExistence type="predicted"/>
<accession>A0A2R6XDB1</accession>
<reference evidence="2" key="1">
    <citation type="journal article" date="2017" name="Cell">
        <title>Insights into land plant evolution garnered from the Marchantia polymorpha genome.</title>
        <authorList>
            <person name="Bowman J.L."/>
            <person name="Kohchi T."/>
            <person name="Yamato K.T."/>
            <person name="Jenkins J."/>
            <person name="Shu S."/>
            <person name="Ishizaki K."/>
            <person name="Yamaoka S."/>
            <person name="Nishihama R."/>
            <person name="Nakamura Y."/>
            <person name="Berger F."/>
            <person name="Adam C."/>
            <person name="Aki S.S."/>
            <person name="Althoff F."/>
            <person name="Araki T."/>
            <person name="Arteaga-Vazquez M.A."/>
            <person name="Balasubrmanian S."/>
            <person name="Barry K."/>
            <person name="Bauer D."/>
            <person name="Boehm C.R."/>
            <person name="Briginshaw L."/>
            <person name="Caballero-Perez J."/>
            <person name="Catarino B."/>
            <person name="Chen F."/>
            <person name="Chiyoda S."/>
            <person name="Chovatia M."/>
            <person name="Davies K.M."/>
            <person name="Delmans M."/>
            <person name="Demura T."/>
            <person name="Dierschke T."/>
            <person name="Dolan L."/>
            <person name="Dorantes-Acosta A.E."/>
            <person name="Eklund D.M."/>
            <person name="Florent S.N."/>
            <person name="Flores-Sandoval E."/>
            <person name="Fujiyama A."/>
            <person name="Fukuzawa H."/>
            <person name="Galik B."/>
            <person name="Grimanelli D."/>
            <person name="Grimwood J."/>
            <person name="Grossniklaus U."/>
            <person name="Hamada T."/>
            <person name="Haseloff J."/>
            <person name="Hetherington A.J."/>
            <person name="Higo A."/>
            <person name="Hirakawa Y."/>
            <person name="Hundley H.N."/>
            <person name="Ikeda Y."/>
            <person name="Inoue K."/>
            <person name="Inoue S.I."/>
            <person name="Ishida S."/>
            <person name="Jia Q."/>
            <person name="Kakita M."/>
            <person name="Kanazawa T."/>
            <person name="Kawai Y."/>
            <person name="Kawashima T."/>
            <person name="Kennedy M."/>
            <person name="Kinose K."/>
            <person name="Kinoshita T."/>
            <person name="Kohara Y."/>
            <person name="Koide E."/>
            <person name="Komatsu K."/>
            <person name="Kopischke S."/>
            <person name="Kubo M."/>
            <person name="Kyozuka J."/>
            <person name="Lagercrantz U."/>
            <person name="Lin S.S."/>
            <person name="Lindquist E."/>
            <person name="Lipzen A.M."/>
            <person name="Lu C.W."/>
            <person name="De Luna E."/>
            <person name="Martienssen R.A."/>
            <person name="Minamino N."/>
            <person name="Mizutani M."/>
            <person name="Mizutani M."/>
            <person name="Mochizuki N."/>
            <person name="Monte I."/>
            <person name="Mosher R."/>
            <person name="Nagasaki H."/>
            <person name="Nakagami H."/>
            <person name="Naramoto S."/>
            <person name="Nishitani K."/>
            <person name="Ohtani M."/>
            <person name="Okamoto T."/>
            <person name="Okumura M."/>
            <person name="Phillips J."/>
            <person name="Pollak B."/>
            <person name="Reinders A."/>
            <person name="Rovekamp M."/>
            <person name="Sano R."/>
            <person name="Sawa S."/>
            <person name="Schmid M.W."/>
            <person name="Shirakawa M."/>
            <person name="Solano R."/>
            <person name="Spunde A."/>
            <person name="Suetsugu N."/>
            <person name="Sugano S."/>
            <person name="Sugiyama A."/>
            <person name="Sun R."/>
            <person name="Suzuki Y."/>
            <person name="Takenaka M."/>
            <person name="Takezawa D."/>
            <person name="Tomogane H."/>
            <person name="Tsuzuki M."/>
            <person name="Ueda T."/>
            <person name="Umeda M."/>
            <person name="Ward J.M."/>
            <person name="Watanabe Y."/>
            <person name="Yazaki K."/>
            <person name="Yokoyama R."/>
            <person name="Yoshitake Y."/>
            <person name="Yotsui I."/>
            <person name="Zachgo S."/>
            <person name="Schmutz J."/>
        </authorList>
    </citation>
    <scope>NUCLEOTIDE SEQUENCE [LARGE SCALE GENOMIC DNA]</scope>
    <source>
        <strain evidence="2">Tak-1</strain>
    </source>
</reference>
<dbReference type="AlphaFoldDB" id="A0A2R6XDB1"/>
<gene>
    <name evidence="1" type="ORF">MARPO_0022s0181</name>
</gene>
<evidence type="ECO:0000313" key="2">
    <source>
        <dbReference type="Proteomes" id="UP000244005"/>
    </source>
</evidence>